<dbReference type="EMBL" id="SZQA01000036">
    <property type="protein sequence ID" value="TKK84225.1"/>
    <property type="molecule type" value="Genomic_DNA"/>
</dbReference>
<evidence type="ECO:0000313" key="1">
    <source>
        <dbReference type="EMBL" id="TKK84225.1"/>
    </source>
</evidence>
<keyword evidence="2" id="KW-1185">Reference proteome</keyword>
<accession>A0A4U3M5R4</accession>
<evidence type="ECO:0000313" key="2">
    <source>
        <dbReference type="Proteomes" id="UP000308705"/>
    </source>
</evidence>
<organism evidence="1 2">
    <name type="scientific">Herbidospora galbida</name>
    <dbReference type="NCBI Taxonomy" id="2575442"/>
    <lineage>
        <taxon>Bacteria</taxon>
        <taxon>Bacillati</taxon>
        <taxon>Actinomycetota</taxon>
        <taxon>Actinomycetes</taxon>
        <taxon>Streptosporangiales</taxon>
        <taxon>Streptosporangiaceae</taxon>
        <taxon>Herbidospora</taxon>
    </lineage>
</organism>
<gene>
    <name evidence="1" type="ORF">FDA94_30340</name>
</gene>
<sequence>MLTGAVPAVRVAIDRDLDLWTGSGRSPGAANAAASALAADLSGQPWRSFYGPVVVCGLELGEAGEEHSVDLTGDRLAALRRRIGRHSAE</sequence>
<protein>
    <submittedName>
        <fullName evidence="1">Uncharacterized protein</fullName>
    </submittedName>
</protein>
<dbReference type="Proteomes" id="UP000308705">
    <property type="component" value="Unassembled WGS sequence"/>
</dbReference>
<name>A0A4U3M5R4_9ACTN</name>
<proteinExistence type="predicted"/>
<reference evidence="1 2" key="1">
    <citation type="submission" date="2019-04" db="EMBL/GenBank/DDBJ databases">
        <title>Herbidospora sp. NEAU-GS14.nov., a novel actinomycete isolated from soil.</title>
        <authorList>
            <person name="Han L."/>
        </authorList>
    </citation>
    <scope>NUCLEOTIDE SEQUENCE [LARGE SCALE GENOMIC DNA]</scope>
    <source>
        <strain evidence="1 2">NEAU-GS14</strain>
    </source>
</reference>
<dbReference type="RefSeq" id="WP_137250486.1">
    <property type="nucleotide sequence ID" value="NZ_SZQA01000036.1"/>
</dbReference>
<dbReference type="AlphaFoldDB" id="A0A4U3M5R4"/>
<comment type="caution">
    <text evidence="1">The sequence shown here is derived from an EMBL/GenBank/DDBJ whole genome shotgun (WGS) entry which is preliminary data.</text>
</comment>